<dbReference type="PANTHER" id="PTHR40465:SF1">
    <property type="entry name" value="DUF6534 DOMAIN-CONTAINING PROTEIN"/>
    <property type="match status" value="1"/>
</dbReference>
<feature type="transmembrane region" description="Helical" evidence="1">
    <location>
        <begin position="278"/>
        <end position="296"/>
    </location>
</feature>
<evidence type="ECO:0000313" key="4">
    <source>
        <dbReference type="Proteomes" id="UP000016930"/>
    </source>
</evidence>
<evidence type="ECO:0000259" key="2">
    <source>
        <dbReference type="Pfam" id="PF20152"/>
    </source>
</evidence>
<protein>
    <recommendedName>
        <fullName evidence="2">DUF6534 domain-containing protein</fullName>
    </recommendedName>
</protein>
<dbReference type="EMBL" id="KB445821">
    <property type="protein sequence ID" value="EMD31251.1"/>
    <property type="molecule type" value="Genomic_DNA"/>
</dbReference>
<keyword evidence="1" id="KW-0812">Transmembrane</keyword>
<reference evidence="3 4" key="1">
    <citation type="journal article" date="2012" name="Proc. Natl. Acad. Sci. U.S.A.">
        <title>Comparative genomics of Ceriporiopsis subvermispora and Phanerochaete chrysosporium provide insight into selective ligninolysis.</title>
        <authorList>
            <person name="Fernandez-Fueyo E."/>
            <person name="Ruiz-Duenas F.J."/>
            <person name="Ferreira P."/>
            <person name="Floudas D."/>
            <person name="Hibbett D.S."/>
            <person name="Canessa P."/>
            <person name="Larrondo L.F."/>
            <person name="James T.Y."/>
            <person name="Seelenfreund D."/>
            <person name="Lobos S."/>
            <person name="Polanco R."/>
            <person name="Tello M."/>
            <person name="Honda Y."/>
            <person name="Watanabe T."/>
            <person name="Watanabe T."/>
            <person name="Ryu J.S."/>
            <person name="Kubicek C.P."/>
            <person name="Schmoll M."/>
            <person name="Gaskell J."/>
            <person name="Hammel K.E."/>
            <person name="St John F.J."/>
            <person name="Vanden Wymelenberg A."/>
            <person name="Sabat G."/>
            <person name="Splinter BonDurant S."/>
            <person name="Syed K."/>
            <person name="Yadav J.S."/>
            <person name="Doddapaneni H."/>
            <person name="Subramanian V."/>
            <person name="Lavin J.L."/>
            <person name="Oguiza J.A."/>
            <person name="Perez G."/>
            <person name="Pisabarro A.G."/>
            <person name="Ramirez L."/>
            <person name="Santoyo F."/>
            <person name="Master E."/>
            <person name="Coutinho P.M."/>
            <person name="Henrissat B."/>
            <person name="Lombard V."/>
            <person name="Magnuson J.K."/>
            <person name="Kuees U."/>
            <person name="Hori C."/>
            <person name="Igarashi K."/>
            <person name="Samejima M."/>
            <person name="Held B.W."/>
            <person name="Barry K.W."/>
            <person name="LaButti K.M."/>
            <person name="Lapidus A."/>
            <person name="Lindquist E.A."/>
            <person name="Lucas S.M."/>
            <person name="Riley R."/>
            <person name="Salamov A.A."/>
            <person name="Hoffmeister D."/>
            <person name="Schwenk D."/>
            <person name="Hadar Y."/>
            <person name="Yarden O."/>
            <person name="de Vries R.P."/>
            <person name="Wiebenga A."/>
            <person name="Stenlid J."/>
            <person name="Eastwood D."/>
            <person name="Grigoriev I.V."/>
            <person name="Berka R.M."/>
            <person name="Blanchette R.A."/>
            <person name="Kersten P."/>
            <person name="Martinez A.T."/>
            <person name="Vicuna R."/>
            <person name="Cullen D."/>
        </authorList>
    </citation>
    <scope>NUCLEOTIDE SEQUENCE [LARGE SCALE GENOMIC DNA]</scope>
    <source>
        <strain evidence="3 4">B</strain>
    </source>
</reference>
<feature type="transmembrane region" description="Helical" evidence="1">
    <location>
        <begin position="122"/>
        <end position="142"/>
    </location>
</feature>
<dbReference type="Proteomes" id="UP000016930">
    <property type="component" value="Unassembled WGS sequence"/>
</dbReference>
<dbReference type="HOGENOM" id="CLU_046025_5_4_1"/>
<feature type="transmembrane region" description="Helical" evidence="1">
    <location>
        <begin position="241"/>
        <end position="266"/>
    </location>
</feature>
<gene>
    <name evidence="3" type="ORF">CERSUDRAFT_119952</name>
</gene>
<accession>M2QXJ1</accession>
<feature type="domain" description="DUF6534" evidence="2">
    <location>
        <begin position="215"/>
        <end position="300"/>
    </location>
</feature>
<feature type="transmembrane region" description="Helical" evidence="1">
    <location>
        <begin position="93"/>
        <end position="110"/>
    </location>
</feature>
<evidence type="ECO:0000313" key="3">
    <source>
        <dbReference type="EMBL" id="EMD31251.1"/>
    </source>
</evidence>
<dbReference type="PANTHER" id="PTHR40465">
    <property type="entry name" value="CHROMOSOME 1, WHOLE GENOME SHOTGUN SEQUENCE"/>
    <property type="match status" value="1"/>
</dbReference>
<name>M2QXJ1_CERS8</name>
<dbReference type="STRING" id="914234.M2QXJ1"/>
<proteinExistence type="predicted"/>
<keyword evidence="1" id="KW-0472">Membrane</keyword>
<dbReference type="InterPro" id="IPR045339">
    <property type="entry name" value="DUF6534"/>
</dbReference>
<dbReference type="Pfam" id="PF20152">
    <property type="entry name" value="DUF6534"/>
    <property type="match status" value="1"/>
</dbReference>
<keyword evidence="1" id="KW-1133">Transmembrane helix</keyword>
<dbReference type="AlphaFoldDB" id="M2QXJ1"/>
<feature type="transmembrane region" description="Helical" evidence="1">
    <location>
        <begin position="207"/>
        <end position="229"/>
    </location>
</feature>
<feature type="transmembrane region" description="Helical" evidence="1">
    <location>
        <begin position="12"/>
        <end position="30"/>
    </location>
</feature>
<sequence length="358" mass="39997">MAPYLVQDSLNNTVGACLLGLVGASIMYGVTNIQIYTYYTKYRDDRLTTKLIVFSLWILDTVHEVFVIDSVYIDLVTRFGDLVALTHPPWSTLAGVVLTGCSNLFVRMILARRLYKLTGNNWYLLVPNVLGAIMNLGSPIPLTPPLNIFVRSNIMFRYIVASLGKSSQGLLREPVLLSPHMRFSPIVFAIQAAPLDFFQWTQIDWTFYWGTAAGFLSDLWLAACLIVLFRNSRTGFRSTDSVLHVLMVYCINTTLVTTLCELATLITFALMPNTSVDYIFYLLSPKLLLNALLATYNARQDMRKLAHAQVPLVLRATEVTTGSVRFGSASSFGRVIDIEGGKDEPNRVLGEERVLPTC</sequence>
<dbReference type="OrthoDB" id="2535105at2759"/>
<keyword evidence="4" id="KW-1185">Reference proteome</keyword>
<evidence type="ECO:0000256" key="1">
    <source>
        <dbReference type="SAM" id="Phobius"/>
    </source>
</evidence>
<organism evidence="3 4">
    <name type="scientific">Ceriporiopsis subvermispora (strain B)</name>
    <name type="common">White-rot fungus</name>
    <name type="synonym">Gelatoporia subvermispora</name>
    <dbReference type="NCBI Taxonomy" id="914234"/>
    <lineage>
        <taxon>Eukaryota</taxon>
        <taxon>Fungi</taxon>
        <taxon>Dikarya</taxon>
        <taxon>Basidiomycota</taxon>
        <taxon>Agaricomycotina</taxon>
        <taxon>Agaricomycetes</taxon>
        <taxon>Polyporales</taxon>
        <taxon>Gelatoporiaceae</taxon>
        <taxon>Gelatoporia</taxon>
    </lineage>
</organism>
<feature type="transmembrane region" description="Helical" evidence="1">
    <location>
        <begin position="51"/>
        <end position="73"/>
    </location>
</feature>